<comment type="caution">
    <text evidence="2">The sequence shown here is derived from an EMBL/GenBank/DDBJ whole genome shotgun (WGS) entry which is preliminary data.</text>
</comment>
<accession>A0A498HYQ9</accession>
<reference evidence="2 3" key="1">
    <citation type="submission" date="2018-10" db="EMBL/GenBank/DDBJ databases">
        <title>A high-quality apple genome assembly.</title>
        <authorList>
            <person name="Hu J."/>
        </authorList>
    </citation>
    <scope>NUCLEOTIDE SEQUENCE [LARGE SCALE GENOMIC DNA]</scope>
    <source>
        <strain evidence="3">cv. HFTH1</strain>
        <tissue evidence="2">Young leaf</tissue>
    </source>
</reference>
<evidence type="ECO:0000313" key="3">
    <source>
        <dbReference type="Proteomes" id="UP000290289"/>
    </source>
</evidence>
<dbReference type="Proteomes" id="UP000290289">
    <property type="component" value="Chromosome 15"/>
</dbReference>
<organism evidence="2 3">
    <name type="scientific">Malus domestica</name>
    <name type="common">Apple</name>
    <name type="synonym">Pyrus malus</name>
    <dbReference type="NCBI Taxonomy" id="3750"/>
    <lineage>
        <taxon>Eukaryota</taxon>
        <taxon>Viridiplantae</taxon>
        <taxon>Streptophyta</taxon>
        <taxon>Embryophyta</taxon>
        <taxon>Tracheophyta</taxon>
        <taxon>Spermatophyta</taxon>
        <taxon>Magnoliopsida</taxon>
        <taxon>eudicotyledons</taxon>
        <taxon>Gunneridae</taxon>
        <taxon>Pentapetalae</taxon>
        <taxon>rosids</taxon>
        <taxon>fabids</taxon>
        <taxon>Rosales</taxon>
        <taxon>Rosaceae</taxon>
        <taxon>Amygdaloideae</taxon>
        <taxon>Maleae</taxon>
        <taxon>Malus</taxon>
    </lineage>
</organism>
<evidence type="ECO:0008006" key="4">
    <source>
        <dbReference type="Google" id="ProtNLM"/>
    </source>
</evidence>
<keyword evidence="1" id="KW-0732">Signal</keyword>
<name>A0A498HYQ9_MALDO</name>
<proteinExistence type="predicted"/>
<dbReference type="AlphaFoldDB" id="A0A498HYQ9"/>
<feature type="signal peptide" evidence="1">
    <location>
        <begin position="1"/>
        <end position="21"/>
    </location>
</feature>
<feature type="chain" id="PRO_5019820805" description="Inhibitor I9 domain-containing protein" evidence="1">
    <location>
        <begin position="22"/>
        <end position="85"/>
    </location>
</feature>
<evidence type="ECO:0000313" key="2">
    <source>
        <dbReference type="EMBL" id="RXH74727.1"/>
    </source>
</evidence>
<protein>
    <recommendedName>
        <fullName evidence="4">Inhibitor I9 domain-containing protein</fullName>
    </recommendedName>
</protein>
<dbReference type="EMBL" id="RDQH01000341">
    <property type="protein sequence ID" value="RXH74727.1"/>
    <property type="molecule type" value="Genomic_DNA"/>
</dbReference>
<gene>
    <name evidence="2" type="ORF">DVH24_029448</name>
</gene>
<sequence>MSKSTDVSFFLLLVLCGQAQGSRLLLSDFNQSTSSDLISDGVHHHHRFHNFAPYLTLENALSALQADLRVPALHHHLDRQPLLDS</sequence>
<evidence type="ECO:0000256" key="1">
    <source>
        <dbReference type="SAM" id="SignalP"/>
    </source>
</evidence>
<keyword evidence="3" id="KW-1185">Reference proteome</keyword>